<feature type="compositionally biased region" description="Polar residues" evidence="1">
    <location>
        <begin position="45"/>
        <end position="55"/>
    </location>
</feature>
<organism evidence="2">
    <name type="scientific">bioreactor metagenome</name>
    <dbReference type="NCBI Taxonomy" id="1076179"/>
    <lineage>
        <taxon>unclassified sequences</taxon>
        <taxon>metagenomes</taxon>
        <taxon>ecological metagenomes</taxon>
    </lineage>
</organism>
<dbReference type="EMBL" id="VSSQ01021406">
    <property type="protein sequence ID" value="MPM66974.1"/>
    <property type="molecule type" value="Genomic_DNA"/>
</dbReference>
<name>A0A645BZ34_9ZZZZ</name>
<dbReference type="AlphaFoldDB" id="A0A645BZ34"/>
<protein>
    <submittedName>
        <fullName evidence="2">Uncharacterized protein</fullName>
    </submittedName>
</protein>
<accession>A0A645BZ34</accession>
<proteinExistence type="predicted"/>
<evidence type="ECO:0000256" key="1">
    <source>
        <dbReference type="SAM" id="MobiDB-lite"/>
    </source>
</evidence>
<evidence type="ECO:0000313" key="2">
    <source>
        <dbReference type="EMBL" id="MPM66974.1"/>
    </source>
</evidence>
<comment type="caution">
    <text evidence="2">The sequence shown here is derived from an EMBL/GenBank/DDBJ whole genome shotgun (WGS) entry which is preliminary data.</text>
</comment>
<gene>
    <name evidence="2" type="ORF">SDC9_113888</name>
</gene>
<feature type="compositionally biased region" description="Basic and acidic residues" evidence="1">
    <location>
        <begin position="58"/>
        <end position="76"/>
    </location>
</feature>
<feature type="region of interest" description="Disordered" evidence="1">
    <location>
        <begin position="45"/>
        <end position="76"/>
    </location>
</feature>
<sequence length="95" mass="10251">MMSRILSQKTTMKGSIENGGKTEVHIRANHAFFDPVAYRCHSLSSAHSNEGQPQYHTWHRDRLGKGDPEAVAAGHRDGARCAVGPGLAVGDALQT</sequence>
<reference evidence="2" key="1">
    <citation type="submission" date="2019-08" db="EMBL/GenBank/DDBJ databases">
        <authorList>
            <person name="Kucharzyk K."/>
            <person name="Murdoch R.W."/>
            <person name="Higgins S."/>
            <person name="Loffler F."/>
        </authorList>
    </citation>
    <scope>NUCLEOTIDE SEQUENCE</scope>
</reference>